<feature type="compositionally biased region" description="Basic and acidic residues" evidence="2">
    <location>
        <begin position="95"/>
        <end position="111"/>
    </location>
</feature>
<evidence type="ECO:0000313" key="5">
    <source>
        <dbReference type="Proteomes" id="UP000224854"/>
    </source>
</evidence>
<dbReference type="OrthoDB" id="5383703at2759"/>
<keyword evidence="5" id="KW-1185">Reference proteome</keyword>
<accession>A0A2C5ZU76</accession>
<dbReference type="InterPro" id="IPR021589">
    <property type="entry name" value="Cut12"/>
</dbReference>
<reference evidence="4 5" key="1">
    <citation type="submission" date="2017-06" db="EMBL/GenBank/DDBJ databases">
        <title>Ant-infecting Ophiocordyceps genomes reveal a high diversity of potential behavioral manipulation genes and a possible major role for enterotoxins.</title>
        <authorList>
            <person name="De Bekker C."/>
            <person name="Evans H.C."/>
            <person name="Brachmann A."/>
            <person name="Hughes D.P."/>
        </authorList>
    </citation>
    <scope>NUCLEOTIDE SEQUENCE [LARGE SCALE GENOMIC DNA]</scope>
    <source>
        <strain evidence="4 5">1348a</strain>
    </source>
</reference>
<comment type="caution">
    <text evidence="4">The sequence shown here is derived from an EMBL/GenBank/DDBJ whole genome shotgun (WGS) entry which is preliminary data.</text>
</comment>
<feature type="region of interest" description="Disordered" evidence="2">
    <location>
        <begin position="493"/>
        <end position="523"/>
    </location>
</feature>
<feature type="compositionally biased region" description="Basic and acidic residues" evidence="2">
    <location>
        <begin position="54"/>
        <end position="63"/>
    </location>
</feature>
<feature type="compositionally biased region" description="Basic and acidic residues" evidence="2">
    <location>
        <begin position="359"/>
        <end position="368"/>
    </location>
</feature>
<evidence type="ECO:0000259" key="3">
    <source>
        <dbReference type="Pfam" id="PF11500"/>
    </source>
</evidence>
<feature type="compositionally biased region" description="Acidic residues" evidence="2">
    <location>
        <begin position="140"/>
        <end position="153"/>
    </location>
</feature>
<feature type="coiled-coil region" evidence="1">
    <location>
        <begin position="173"/>
        <end position="315"/>
    </location>
</feature>
<feature type="compositionally biased region" description="Polar residues" evidence="2">
    <location>
        <begin position="399"/>
        <end position="417"/>
    </location>
</feature>
<feature type="region of interest" description="Disordered" evidence="2">
    <location>
        <begin position="398"/>
        <end position="423"/>
    </location>
</feature>
<evidence type="ECO:0000256" key="1">
    <source>
        <dbReference type="SAM" id="Coils"/>
    </source>
</evidence>
<evidence type="ECO:0000313" key="4">
    <source>
        <dbReference type="EMBL" id="PHH83400.1"/>
    </source>
</evidence>
<protein>
    <recommendedName>
        <fullName evidence="3">Spindle pole body-associated protein cut12 domain-containing protein</fullName>
    </recommendedName>
</protein>
<organism evidence="4 5">
    <name type="scientific">Ophiocordyceps australis</name>
    <dbReference type="NCBI Taxonomy" id="1399860"/>
    <lineage>
        <taxon>Eukaryota</taxon>
        <taxon>Fungi</taxon>
        <taxon>Dikarya</taxon>
        <taxon>Ascomycota</taxon>
        <taxon>Pezizomycotina</taxon>
        <taxon>Sordariomycetes</taxon>
        <taxon>Hypocreomycetidae</taxon>
        <taxon>Hypocreales</taxon>
        <taxon>Ophiocordycipitaceae</taxon>
        <taxon>Ophiocordyceps</taxon>
    </lineage>
</organism>
<feature type="region of interest" description="Disordered" evidence="2">
    <location>
        <begin position="1"/>
        <end position="154"/>
    </location>
</feature>
<evidence type="ECO:0000256" key="2">
    <source>
        <dbReference type="SAM" id="MobiDB-lite"/>
    </source>
</evidence>
<feature type="domain" description="Spindle pole body-associated protein cut12" evidence="3">
    <location>
        <begin position="112"/>
        <end position="226"/>
    </location>
</feature>
<sequence>MLGWMLNRGAHASHAADQDTTEFDPPDTPAPVFAARALKSAIFGTPTPETQDSSSRRGREIRKSRALPLQLSTPQTKSAGILVTPGTGNRQRKRVSFDRDAPAATKAKDAASTHAKKQTPVVEKNKTNGSAKPPEPFHDSDDDWDDDIDDQDCANDVTTDLAEPRSQSGQYWKQELERYRTEARNEMAKLLKHQQLTKSFAQQKDAEAVQLAERLAEQKEKLVKEKDEKDCEIQRLKSEHATYRANNLQETNAAADAIRPALTFLMAQLDAAQLALAALQADKENSSSSQVQESRAQVQQAIKESERLYHRMLREHDKYRCSSKKSVGSCAKGILDCVAFVKGLAEGPEPPFNMFRASPYEKSEKRESSSSQVRELKAQLQQAMAENEDKNQEIRRLKNSSSLQGQDVRAQMQQAATETEEKSLEIRRLQSEFEAYRSETEKREADKAVVILKLSEKWKRTRCELLRLKAHKPHQGRYDKQLKKSVLPKRASGGLLGMQRDFKNKKHSSLDREVASDDDMLQGQDVQAFREDYYGSAEDVKQRMLAKGAENAQYGGQPSVARRPRKRAIFEDQWSRGPKTQGVMTTGRSAPARATSRHNEAQVSDEEEQVDLLRDRFTQLGGDGGHNRGGKASKLPPERRAAALARIQQERAESGKQWWQKTTDKENLYS</sequence>
<gene>
    <name evidence="4" type="ORF">CDD82_1334</name>
</gene>
<name>A0A2C5ZU76_9HYPO</name>
<dbReference type="Pfam" id="PF11500">
    <property type="entry name" value="Cut12"/>
    <property type="match status" value="1"/>
</dbReference>
<feature type="region of interest" description="Disordered" evidence="2">
    <location>
        <begin position="351"/>
        <end position="372"/>
    </location>
</feature>
<dbReference type="EMBL" id="NJEU01000014">
    <property type="protein sequence ID" value="PHH83400.1"/>
    <property type="molecule type" value="Genomic_DNA"/>
</dbReference>
<feature type="region of interest" description="Disordered" evidence="2">
    <location>
        <begin position="548"/>
        <end position="670"/>
    </location>
</feature>
<keyword evidence="1" id="KW-0175">Coiled coil</keyword>
<dbReference type="AlphaFoldDB" id="A0A2C5ZU76"/>
<proteinExistence type="predicted"/>
<dbReference type="Proteomes" id="UP000224854">
    <property type="component" value="Unassembled WGS sequence"/>
</dbReference>